<evidence type="ECO:0000313" key="2">
    <source>
        <dbReference type="Proteomes" id="UP001380186"/>
    </source>
</evidence>
<proteinExistence type="predicted"/>
<name>A0ABM8K1Y4_9FLAO</name>
<accession>A0ABM8K1Y4</accession>
<dbReference type="EMBL" id="AP029022">
    <property type="protein sequence ID" value="BEV02899.1"/>
    <property type="molecule type" value="Genomic_DNA"/>
</dbReference>
<keyword evidence="2" id="KW-1185">Reference proteome</keyword>
<sequence>MATTFSSTTVISSLFKKELMLKPEEIPGLDKGFEVFLISVTTGSSGLSEGCSCLGFCS</sequence>
<organism evidence="1 2">
    <name type="scientific">Chryseobacterium gambrini</name>
    <dbReference type="NCBI Taxonomy" id="373672"/>
    <lineage>
        <taxon>Bacteria</taxon>
        <taxon>Pseudomonadati</taxon>
        <taxon>Bacteroidota</taxon>
        <taxon>Flavobacteriia</taxon>
        <taxon>Flavobacteriales</taxon>
        <taxon>Weeksellaceae</taxon>
        <taxon>Chryseobacterium group</taxon>
        <taxon>Chryseobacterium</taxon>
    </lineage>
</organism>
<evidence type="ECO:0000313" key="1">
    <source>
        <dbReference type="EMBL" id="BEV02899.1"/>
    </source>
</evidence>
<reference evidence="1 2" key="1">
    <citation type="journal article" date="2020" name="Microbes Environ.">
        <title>Synthetic bacterial community of duckweed: a simple and stable system to study plant-microbe interactions.</title>
        <authorList>
            <person name="Ishizawa H."/>
            <person name="Tada M."/>
            <person name="Kuroda M."/>
            <person name="Inoue D."/>
            <person name="Futamata H."/>
            <person name="Ike M."/>
        </authorList>
    </citation>
    <scope>NUCLEOTIDE SEQUENCE [LARGE SCALE GENOMIC DNA]</scope>
    <source>
        <strain evidence="1 2">DW100</strain>
    </source>
</reference>
<evidence type="ECO:0008006" key="3">
    <source>
        <dbReference type="Google" id="ProtNLM"/>
    </source>
</evidence>
<dbReference type="Proteomes" id="UP001380186">
    <property type="component" value="Chromosome"/>
</dbReference>
<dbReference type="RefSeq" id="WP_338614030.1">
    <property type="nucleotide sequence ID" value="NZ_AP029022.1"/>
</dbReference>
<protein>
    <recommendedName>
        <fullName evidence="3">Natural product</fullName>
    </recommendedName>
</protein>
<gene>
    <name evidence="1" type="ORF">CRDW_02730</name>
</gene>